<accession>A0A2H3DUV8</accession>
<keyword evidence="2" id="KW-1185">Reference proteome</keyword>
<evidence type="ECO:0000313" key="2">
    <source>
        <dbReference type="Proteomes" id="UP000217790"/>
    </source>
</evidence>
<protein>
    <submittedName>
        <fullName evidence="1">Uncharacterized protein</fullName>
    </submittedName>
</protein>
<dbReference type="InParanoid" id="A0A2H3DUV8"/>
<evidence type="ECO:0000313" key="1">
    <source>
        <dbReference type="EMBL" id="PBK91236.1"/>
    </source>
</evidence>
<dbReference type="Proteomes" id="UP000217790">
    <property type="component" value="Unassembled WGS sequence"/>
</dbReference>
<sequence>MDALGKADRELILVFSQVPVWAQHALPPTLPMGVPSDGPFVSIADDPFRFRGVGHVFEGKPLLLRELGAFRRVGEASLGCLEIKGVILNKFEDLEGSIEVFIVSRSSVEEVQIILVRTSSFEGLMPVWCIWRSRQSCRAMGMSGISGVG</sequence>
<organism evidence="1 2">
    <name type="scientific">Armillaria gallica</name>
    <name type="common">Bulbous honey fungus</name>
    <name type="synonym">Armillaria bulbosa</name>
    <dbReference type="NCBI Taxonomy" id="47427"/>
    <lineage>
        <taxon>Eukaryota</taxon>
        <taxon>Fungi</taxon>
        <taxon>Dikarya</taxon>
        <taxon>Basidiomycota</taxon>
        <taxon>Agaricomycotina</taxon>
        <taxon>Agaricomycetes</taxon>
        <taxon>Agaricomycetidae</taxon>
        <taxon>Agaricales</taxon>
        <taxon>Marasmiineae</taxon>
        <taxon>Physalacriaceae</taxon>
        <taxon>Armillaria</taxon>
    </lineage>
</organism>
<gene>
    <name evidence="1" type="ORF">ARMGADRAFT_1031909</name>
</gene>
<reference evidence="2" key="1">
    <citation type="journal article" date="2017" name="Nat. Ecol. Evol.">
        <title>Genome expansion and lineage-specific genetic innovations in the forest pathogenic fungi Armillaria.</title>
        <authorList>
            <person name="Sipos G."/>
            <person name="Prasanna A.N."/>
            <person name="Walter M.C."/>
            <person name="O'Connor E."/>
            <person name="Balint B."/>
            <person name="Krizsan K."/>
            <person name="Kiss B."/>
            <person name="Hess J."/>
            <person name="Varga T."/>
            <person name="Slot J."/>
            <person name="Riley R."/>
            <person name="Boka B."/>
            <person name="Rigling D."/>
            <person name="Barry K."/>
            <person name="Lee J."/>
            <person name="Mihaltcheva S."/>
            <person name="LaButti K."/>
            <person name="Lipzen A."/>
            <person name="Waldron R."/>
            <person name="Moloney N.M."/>
            <person name="Sperisen C."/>
            <person name="Kredics L."/>
            <person name="Vagvoelgyi C."/>
            <person name="Patrignani A."/>
            <person name="Fitzpatrick D."/>
            <person name="Nagy I."/>
            <person name="Doyle S."/>
            <person name="Anderson J.B."/>
            <person name="Grigoriev I.V."/>
            <person name="Gueldener U."/>
            <person name="Muensterkoetter M."/>
            <person name="Nagy L.G."/>
        </authorList>
    </citation>
    <scope>NUCLEOTIDE SEQUENCE [LARGE SCALE GENOMIC DNA]</scope>
    <source>
        <strain evidence="2">Ar21-2</strain>
    </source>
</reference>
<proteinExistence type="predicted"/>
<dbReference type="AlphaFoldDB" id="A0A2H3DUV8"/>
<dbReference type="EMBL" id="KZ293662">
    <property type="protein sequence ID" value="PBK91236.1"/>
    <property type="molecule type" value="Genomic_DNA"/>
</dbReference>
<name>A0A2H3DUV8_ARMGA</name>